<evidence type="ECO:0000313" key="3">
    <source>
        <dbReference type="EMBL" id="RDI39668.1"/>
    </source>
</evidence>
<dbReference type="CDD" id="cd01300">
    <property type="entry name" value="YtcJ_like"/>
    <property type="match status" value="1"/>
</dbReference>
<dbReference type="PANTHER" id="PTHR22642">
    <property type="entry name" value="IMIDAZOLONEPROPIONASE"/>
    <property type="match status" value="1"/>
</dbReference>
<protein>
    <submittedName>
        <fullName evidence="2">Amidohydrolase</fullName>
    </submittedName>
</protein>
<dbReference type="Proteomes" id="UP000562982">
    <property type="component" value="Unassembled WGS sequence"/>
</dbReference>
<sequence>MHADTIMTGGKIFRGLGLPLAEAVAISGTRIVAVGSDALMFELAGPATRRIDLGGRLAVPGFNDAHQHPLPLGLMMGQVNLRPEYVRTLDQLLEAIRAEARRLPPGQWIQGRGYDDSVLDVERPPTLDELSAAAPDHPVIIFRLCGHVGMANRAALAVAGLTAETPDPEGGALGRDASGLTGLIQERAKQLLTKHIPRPTTTELVEAVDRVSSFLNSQGYTAVMDAGIGFADGMEDITAYRAARDSGALSVRLWGCLFGNPEGIADAAWEAGVRPGSGCEMLRFGAMKVFADGSAGGRTAAMTEPYLQGGHGLLCFDDAQMHGLLAKYHAQGWQLAIHAIGDAGIAQVIAGMRKAATPEQPLAGRRHRIEHCGFLTPAQMAEMATFGIEVVPQPIFLYESGETYITNVGRARAERSYPMASWLREGFHPAASSDAPVSTTDPFLNLQTMVTRRTFRGTVMGGDETIDIAQALHCLTYNGAHSQFSEHRRGRILPGMDADITVLSRDLLSIPAEDIAGTQADLVLLDGRIVHDRQGEVS</sequence>
<dbReference type="Gene3D" id="2.30.40.10">
    <property type="entry name" value="Urease, subunit C, domain 1"/>
    <property type="match status" value="1"/>
</dbReference>
<dbReference type="InterPro" id="IPR033932">
    <property type="entry name" value="YtcJ-like"/>
</dbReference>
<dbReference type="InterPro" id="IPR011059">
    <property type="entry name" value="Metal-dep_hydrolase_composite"/>
</dbReference>
<dbReference type="Gene3D" id="3.20.20.140">
    <property type="entry name" value="Metal-dependent hydrolases"/>
    <property type="match status" value="1"/>
</dbReference>
<dbReference type="SUPFAM" id="SSF51556">
    <property type="entry name" value="Metallo-dependent hydrolases"/>
    <property type="match status" value="1"/>
</dbReference>
<keyword evidence="2" id="KW-0378">Hydrolase</keyword>
<evidence type="ECO:0000313" key="2">
    <source>
        <dbReference type="EMBL" id="MBB2185856.1"/>
    </source>
</evidence>
<reference evidence="3 4" key="1">
    <citation type="submission" date="2018-07" db="EMBL/GenBank/DDBJ databases">
        <title>Genomic Encyclopedia of Type Strains, Phase IV (KMG-IV): sequencing the most valuable type-strain genomes for metagenomic binning, comparative biology and taxonomic classification.</title>
        <authorList>
            <person name="Goeker M."/>
        </authorList>
    </citation>
    <scope>NUCLEOTIDE SEQUENCE [LARGE SCALE GENOMIC DNA]</scope>
    <source>
        <strain evidence="3 4">DSM 5603</strain>
    </source>
</reference>
<dbReference type="AlphaFoldDB" id="A0A370G793"/>
<comment type="caution">
    <text evidence="3">The sequence shown here is derived from an EMBL/GenBank/DDBJ whole genome shotgun (WGS) entry which is preliminary data.</text>
</comment>
<reference evidence="2 5" key="2">
    <citation type="submission" date="2020-04" db="EMBL/GenBank/DDBJ databases">
        <title>Description of novel Gluconacetobacter.</title>
        <authorList>
            <person name="Sombolestani A."/>
        </authorList>
    </citation>
    <scope>NUCLEOTIDE SEQUENCE [LARGE SCALE GENOMIC DNA]</scope>
    <source>
        <strain evidence="2 5">LMG 1382</strain>
    </source>
</reference>
<dbReference type="Pfam" id="PF07969">
    <property type="entry name" value="Amidohydro_3"/>
    <property type="match status" value="1"/>
</dbReference>
<evidence type="ECO:0000313" key="4">
    <source>
        <dbReference type="Proteomes" id="UP000254958"/>
    </source>
</evidence>
<keyword evidence="4" id="KW-1185">Reference proteome</keyword>
<dbReference type="PANTHER" id="PTHR22642:SF2">
    <property type="entry name" value="PROTEIN LONG AFTER FAR-RED 3"/>
    <property type="match status" value="1"/>
</dbReference>
<dbReference type="SUPFAM" id="SSF51338">
    <property type="entry name" value="Composite domain of metallo-dependent hydrolases"/>
    <property type="match status" value="1"/>
</dbReference>
<dbReference type="Gene3D" id="3.10.310.70">
    <property type="match status" value="1"/>
</dbReference>
<dbReference type="GO" id="GO:0016810">
    <property type="term" value="F:hydrolase activity, acting on carbon-nitrogen (but not peptide) bonds"/>
    <property type="evidence" value="ECO:0007669"/>
    <property type="project" value="InterPro"/>
</dbReference>
<feature type="domain" description="Amidohydrolase 3" evidence="1">
    <location>
        <begin position="51"/>
        <end position="531"/>
    </location>
</feature>
<dbReference type="EMBL" id="QQAW01000002">
    <property type="protein sequence ID" value="RDI39668.1"/>
    <property type="molecule type" value="Genomic_DNA"/>
</dbReference>
<dbReference type="EMBL" id="JABEQI010000002">
    <property type="protein sequence ID" value="MBB2185856.1"/>
    <property type="molecule type" value="Genomic_DNA"/>
</dbReference>
<proteinExistence type="predicted"/>
<gene>
    <name evidence="3" type="ORF">C7453_102462</name>
    <name evidence="2" type="ORF">HLH32_05575</name>
</gene>
<accession>A0A370G793</accession>
<dbReference type="Proteomes" id="UP000254958">
    <property type="component" value="Unassembled WGS sequence"/>
</dbReference>
<evidence type="ECO:0000259" key="1">
    <source>
        <dbReference type="Pfam" id="PF07969"/>
    </source>
</evidence>
<dbReference type="InterPro" id="IPR013108">
    <property type="entry name" value="Amidohydro_3"/>
</dbReference>
<dbReference type="OrthoDB" id="9811399at2"/>
<evidence type="ECO:0000313" key="5">
    <source>
        <dbReference type="Proteomes" id="UP000562982"/>
    </source>
</evidence>
<name>A0A370G793_GLULI</name>
<dbReference type="InterPro" id="IPR032466">
    <property type="entry name" value="Metal_Hydrolase"/>
</dbReference>
<dbReference type="RefSeq" id="WP_114726512.1">
    <property type="nucleotide sequence ID" value="NZ_BJMI01000001.1"/>
</dbReference>
<organism evidence="3 4">
    <name type="scientific">Gluconacetobacter liquefaciens</name>
    <name type="common">Acetobacter liquefaciens</name>
    <dbReference type="NCBI Taxonomy" id="89584"/>
    <lineage>
        <taxon>Bacteria</taxon>
        <taxon>Pseudomonadati</taxon>
        <taxon>Pseudomonadota</taxon>
        <taxon>Alphaproteobacteria</taxon>
        <taxon>Acetobacterales</taxon>
        <taxon>Acetobacteraceae</taxon>
        <taxon>Gluconacetobacter</taxon>
    </lineage>
</organism>